<comment type="catalytic activity">
    <reaction evidence="1 18 19">
        <text>(6R)-NADHX = (6S)-NADHX</text>
        <dbReference type="Rhea" id="RHEA:32215"/>
        <dbReference type="ChEBI" id="CHEBI:64074"/>
        <dbReference type="ChEBI" id="CHEBI:64075"/>
        <dbReference type="EC" id="5.1.99.6"/>
    </reaction>
</comment>
<dbReference type="EC" id="4.2.1.136" evidence="19"/>
<dbReference type="PROSITE" id="PS01050">
    <property type="entry name" value="YJEF_C_2"/>
    <property type="match status" value="1"/>
</dbReference>
<evidence type="ECO:0000256" key="8">
    <source>
        <dbReference type="ARBA" id="ARBA00022857"/>
    </source>
</evidence>
<feature type="binding site" evidence="17">
    <location>
        <position position="439"/>
    </location>
    <ligand>
        <name>AMP</name>
        <dbReference type="ChEBI" id="CHEBI:456215"/>
    </ligand>
</feature>
<keyword evidence="23" id="KW-1185">Reference proteome</keyword>
<dbReference type="GO" id="GO:0052855">
    <property type="term" value="F:ADP-dependent NAD(P)H-hydrate dehydratase activity"/>
    <property type="evidence" value="ECO:0007669"/>
    <property type="project" value="UniProtKB-UniRule"/>
</dbReference>
<feature type="binding site" evidence="18">
    <location>
        <position position="63"/>
    </location>
    <ligand>
        <name>K(+)</name>
        <dbReference type="ChEBI" id="CHEBI:29103"/>
    </ligand>
</feature>
<dbReference type="GO" id="GO:0046496">
    <property type="term" value="P:nicotinamide nucleotide metabolic process"/>
    <property type="evidence" value="ECO:0007669"/>
    <property type="project" value="UniProtKB-UniRule"/>
</dbReference>
<evidence type="ECO:0000256" key="3">
    <source>
        <dbReference type="ARBA" id="ARBA00006001"/>
    </source>
</evidence>
<comment type="similarity">
    <text evidence="3 19">In the N-terminal section; belongs to the NnrE/AIBP family.</text>
</comment>
<evidence type="ECO:0000313" key="23">
    <source>
        <dbReference type="Proteomes" id="UP001165678"/>
    </source>
</evidence>
<evidence type="ECO:0000256" key="19">
    <source>
        <dbReference type="PIRNR" id="PIRNR017184"/>
    </source>
</evidence>
<evidence type="ECO:0000313" key="22">
    <source>
        <dbReference type="EMBL" id="MCX2524693.1"/>
    </source>
</evidence>
<feature type="domain" description="YjeF C-terminal" evidence="20">
    <location>
        <begin position="226"/>
        <end position="499"/>
    </location>
</feature>
<reference evidence="22" key="1">
    <citation type="submission" date="2022-11" db="EMBL/GenBank/DDBJ databases">
        <title>Larsenimonas rhizosphaerae sp. nov., isolated from a tidal mudflat.</title>
        <authorList>
            <person name="Lee S.D."/>
            <person name="Kim I.S."/>
        </authorList>
    </citation>
    <scope>NUCLEOTIDE SEQUENCE</scope>
    <source>
        <strain evidence="22">GH2-1</strain>
    </source>
</reference>
<feature type="binding site" evidence="18">
    <location>
        <position position="126"/>
    </location>
    <ligand>
        <name>K(+)</name>
        <dbReference type="ChEBI" id="CHEBI:29103"/>
    </ligand>
</feature>
<evidence type="ECO:0000256" key="12">
    <source>
        <dbReference type="ARBA" id="ARBA00023239"/>
    </source>
</evidence>
<gene>
    <name evidence="17" type="primary">nnrD</name>
    <name evidence="18" type="synonym">nnrE</name>
    <name evidence="22" type="ORF">OQ287_10630</name>
</gene>
<dbReference type="InterPro" id="IPR004443">
    <property type="entry name" value="YjeF_N_dom"/>
</dbReference>
<evidence type="ECO:0000259" key="20">
    <source>
        <dbReference type="PROSITE" id="PS51383"/>
    </source>
</evidence>
<comment type="similarity">
    <text evidence="4 19">In the C-terminal section; belongs to the NnrD/CARKD family.</text>
</comment>
<dbReference type="InterPro" id="IPR017953">
    <property type="entry name" value="Carbohydrate_kinase_pred_CS"/>
</dbReference>
<feature type="binding site" evidence="17">
    <location>
        <position position="369"/>
    </location>
    <ligand>
        <name>(6S)-NADPHX</name>
        <dbReference type="ChEBI" id="CHEBI:64076"/>
    </ligand>
</feature>
<comment type="catalytic activity">
    <reaction evidence="2 18 19">
        <text>(6R)-NADPHX = (6S)-NADPHX</text>
        <dbReference type="Rhea" id="RHEA:32227"/>
        <dbReference type="ChEBI" id="CHEBI:64076"/>
        <dbReference type="ChEBI" id="CHEBI:64077"/>
        <dbReference type="EC" id="5.1.99.6"/>
    </reaction>
</comment>
<evidence type="ECO:0000256" key="1">
    <source>
        <dbReference type="ARBA" id="ARBA00000013"/>
    </source>
</evidence>
<dbReference type="EC" id="5.1.99.6" evidence="19"/>
<dbReference type="PANTHER" id="PTHR12592:SF0">
    <property type="entry name" value="ATP-DEPENDENT (S)-NAD(P)H-HYDRATE DEHYDRATASE"/>
    <property type="match status" value="1"/>
</dbReference>
<dbReference type="Gene3D" id="3.40.1190.20">
    <property type="match status" value="1"/>
</dbReference>
<feature type="binding site" evidence="17">
    <location>
        <position position="440"/>
    </location>
    <ligand>
        <name>(6S)-NADPHX</name>
        <dbReference type="ChEBI" id="CHEBI:64076"/>
    </ligand>
</feature>
<dbReference type="InterPro" id="IPR000631">
    <property type="entry name" value="CARKD"/>
</dbReference>
<dbReference type="PANTHER" id="PTHR12592">
    <property type="entry name" value="ATP-DEPENDENT (S)-NAD(P)H-HYDRATE DEHYDRATASE FAMILY MEMBER"/>
    <property type="match status" value="1"/>
</dbReference>
<dbReference type="GO" id="GO:0052856">
    <property type="term" value="F:NAD(P)HX epimerase activity"/>
    <property type="evidence" value="ECO:0007669"/>
    <property type="project" value="UniProtKB-UniRule"/>
</dbReference>
<comment type="caution">
    <text evidence="22">The sequence shown here is derived from an EMBL/GenBank/DDBJ whole genome shotgun (WGS) entry which is preliminary data.</text>
</comment>
<dbReference type="CDD" id="cd01171">
    <property type="entry name" value="YXKO-related"/>
    <property type="match status" value="1"/>
</dbReference>
<evidence type="ECO:0000256" key="9">
    <source>
        <dbReference type="ARBA" id="ARBA00022958"/>
    </source>
</evidence>
<evidence type="ECO:0000256" key="11">
    <source>
        <dbReference type="ARBA" id="ARBA00023235"/>
    </source>
</evidence>
<evidence type="ECO:0000256" key="15">
    <source>
        <dbReference type="ARBA" id="ARBA00048238"/>
    </source>
</evidence>
<proteinExistence type="inferred from homology"/>
<feature type="domain" description="YjeF N-terminal" evidence="21">
    <location>
        <begin position="15"/>
        <end position="216"/>
    </location>
</feature>
<comment type="catalytic activity">
    <reaction evidence="15 17 19">
        <text>(6S)-NADHX + ADP = AMP + phosphate + NADH + H(+)</text>
        <dbReference type="Rhea" id="RHEA:32223"/>
        <dbReference type="ChEBI" id="CHEBI:15378"/>
        <dbReference type="ChEBI" id="CHEBI:43474"/>
        <dbReference type="ChEBI" id="CHEBI:57945"/>
        <dbReference type="ChEBI" id="CHEBI:64074"/>
        <dbReference type="ChEBI" id="CHEBI:456215"/>
        <dbReference type="ChEBI" id="CHEBI:456216"/>
        <dbReference type="EC" id="4.2.1.136"/>
    </reaction>
</comment>
<keyword evidence="12 17" id="KW-0456">Lyase</keyword>
<comment type="cofactor">
    <cofactor evidence="17">
        <name>Mg(2+)</name>
        <dbReference type="ChEBI" id="CHEBI:18420"/>
    </cofactor>
</comment>
<accession>A0AA42CY49</accession>
<keyword evidence="8 17" id="KW-0521">NADP</keyword>
<feature type="binding site" evidence="18">
    <location>
        <position position="162"/>
    </location>
    <ligand>
        <name>K(+)</name>
        <dbReference type="ChEBI" id="CHEBI:29103"/>
    </ligand>
</feature>
<comment type="catalytic activity">
    <reaction evidence="16 17 19">
        <text>(6S)-NADPHX + ADP = AMP + phosphate + NADPH + H(+)</text>
        <dbReference type="Rhea" id="RHEA:32235"/>
        <dbReference type="ChEBI" id="CHEBI:15378"/>
        <dbReference type="ChEBI" id="CHEBI:43474"/>
        <dbReference type="ChEBI" id="CHEBI:57783"/>
        <dbReference type="ChEBI" id="CHEBI:64076"/>
        <dbReference type="ChEBI" id="CHEBI:456215"/>
        <dbReference type="ChEBI" id="CHEBI:456216"/>
        <dbReference type="EC" id="4.2.1.136"/>
    </reaction>
</comment>
<feature type="binding site" evidence="18">
    <location>
        <position position="159"/>
    </location>
    <ligand>
        <name>(6S)-NADPHX</name>
        <dbReference type="ChEBI" id="CHEBI:64076"/>
    </ligand>
</feature>
<feature type="binding site" evidence="17">
    <location>
        <begin position="406"/>
        <end position="410"/>
    </location>
    <ligand>
        <name>AMP</name>
        <dbReference type="ChEBI" id="CHEBI:456215"/>
    </ligand>
</feature>
<protein>
    <recommendedName>
        <fullName evidence="19">Bifunctional NAD(P)H-hydrate repair enzyme</fullName>
    </recommendedName>
    <alternativeName>
        <fullName evidence="19">Nicotinamide nucleotide repair protein</fullName>
    </alternativeName>
    <domain>
        <recommendedName>
            <fullName evidence="19">ADP-dependent (S)-NAD(P)H-hydrate dehydratase</fullName>
            <ecNumber evidence="19">4.2.1.136</ecNumber>
        </recommendedName>
        <alternativeName>
            <fullName evidence="19">ADP-dependent NAD(P)HX dehydratase</fullName>
        </alternativeName>
    </domain>
    <domain>
        <recommendedName>
            <fullName evidence="19">NAD(P)H-hydrate epimerase</fullName>
            <ecNumber evidence="19">5.1.99.6</ecNumber>
        </recommendedName>
    </domain>
</protein>
<dbReference type="AlphaFoldDB" id="A0AA42CY49"/>
<keyword evidence="11 18" id="KW-0413">Isomerase</keyword>
<dbReference type="HAMAP" id="MF_01966">
    <property type="entry name" value="NADHX_epimerase"/>
    <property type="match status" value="1"/>
</dbReference>
<keyword evidence="6 17" id="KW-0547">Nucleotide-binding</keyword>
<comment type="similarity">
    <text evidence="17">Belongs to the NnrD/CARKD family.</text>
</comment>
<evidence type="ECO:0000256" key="2">
    <source>
        <dbReference type="ARBA" id="ARBA00000909"/>
    </source>
</evidence>
<dbReference type="RefSeq" id="WP_265896395.1">
    <property type="nucleotide sequence ID" value="NZ_JAPIVE010000003.1"/>
</dbReference>
<dbReference type="Gene3D" id="3.40.50.10260">
    <property type="entry name" value="YjeF N-terminal domain"/>
    <property type="match status" value="1"/>
</dbReference>
<comment type="subunit">
    <text evidence="17">Homotetramer.</text>
</comment>
<evidence type="ECO:0000256" key="10">
    <source>
        <dbReference type="ARBA" id="ARBA00023027"/>
    </source>
</evidence>
<dbReference type="PROSITE" id="PS51383">
    <property type="entry name" value="YJEF_C_3"/>
    <property type="match status" value="1"/>
</dbReference>
<keyword evidence="7 17" id="KW-0067">ATP-binding</keyword>
<dbReference type="PIRSF" id="PIRSF017184">
    <property type="entry name" value="Nnr"/>
    <property type="match status" value="1"/>
</dbReference>
<dbReference type="NCBIfam" id="TIGR00197">
    <property type="entry name" value="yjeF_nterm"/>
    <property type="match status" value="1"/>
</dbReference>
<dbReference type="Proteomes" id="UP001165678">
    <property type="component" value="Unassembled WGS sequence"/>
</dbReference>
<comment type="function">
    <text evidence="18">Catalyzes the epimerization of the S- and R-forms of NAD(P)HX, a damaged form of NAD(P)H that is a result of enzymatic or heat-dependent hydration. This is a prerequisite for the S-specific NAD(P)H-hydrate dehydratase to allow the repair of both epimers of NAD(P)HX.</text>
</comment>
<evidence type="ECO:0000256" key="18">
    <source>
        <dbReference type="HAMAP-Rule" id="MF_01966"/>
    </source>
</evidence>
<dbReference type="GO" id="GO:0110051">
    <property type="term" value="P:metabolite repair"/>
    <property type="evidence" value="ECO:0007669"/>
    <property type="project" value="TreeGrafter"/>
</dbReference>
<dbReference type="PROSITE" id="PS51385">
    <property type="entry name" value="YJEF_N"/>
    <property type="match status" value="1"/>
</dbReference>
<dbReference type="GO" id="GO:0005524">
    <property type="term" value="F:ATP binding"/>
    <property type="evidence" value="ECO:0007669"/>
    <property type="project" value="UniProtKB-UniRule"/>
</dbReference>
<evidence type="ECO:0000259" key="21">
    <source>
        <dbReference type="PROSITE" id="PS51385"/>
    </source>
</evidence>
<dbReference type="HAMAP" id="MF_01965">
    <property type="entry name" value="NADHX_dehydratase"/>
    <property type="match status" value="1"/>
</dbReference>
<organism evidence="22 23">
    <name type="scientific">Larsenimonas rhizosphaerae</name>
    <dbReference type="NCBI Taxonomy" id="2944682"/>
    <lineage>
        <taxon>Bacteria</taxon>
        <taxon>Pseudomonadati</taxon>
        <taxon>Pseudomonadota</taxon>
        <taxon>Gammaproteobacteria</taxon>
        <taxon>Oceanospirillales</taxon>
        <taxon>Halomonadaceae</taxon>
        <taxon>Larsenimonas</taxon>
    </lineage>
</organism>
<keyword evidence="5 18" id="KW-0479">Metal-binding</keyword>
<comment type="function">
    <text evidence="17">Catalyzes the dehydration of the S-form of NAD(P)HX at the expense of ADP, which is converted to AMP. Together with NAD(P)HX epimerase, which catalyzes the epimerization of the S- and R-forms, the enzyme allows the repair of both epimers of NAD(P)HX, a damaged form of NAD(P)H that is a result of enzymatic or heat-dependent hydration.</text>
</comment>
<dbReference type="Pfam" id="PF01256">
    <property type="entry name" value="Carb_kinase"/>
    <property type="match status" value="1"/>
</dbReference>
<dbReference type="Pfam" id="PF03853">
    <property type="entry name" value="YjeF_N"/>
    <property type="match status" value="1"/>
</dbReference>
<dbReference type="GO" id="GO:0046872">
    <property type="term" value="F:metal ion binding"/>
    <property type="evidence" value="ECO:0007669"/>
    <property type="project" value="UniProtKB-UniRule"/>
</dbReference>
<evidence type="ECO:0000256" key="16">
    <source>
        <dbReference type="ARBA" id="ARBA00049209"/>
    </source>
</evidence>
<evidence type="ECO:0000256" key="7">
    <source>
        <dbReference type="ARBA" id="ARBA00022840"/>
    </source>
</evidence>
<dbReference type="InterPro" id="IPR030677">
    <property type="entry name" value="Nnr"/>
</dbReference>
<dbReference type="InterPro" id="IPR029056">
    <property type="entry name" value="Ribokinase-like"/>
</dbReference>
<feature type="binding site" evidence="17">
    <location>
        <position position="322"/>
    </location>
    <ligand>
        <name>(6S)-NADPHX</name>
        <dbReference type="ChEBI" id="CHEBI:64076"/>
    </ligand>
</feature>
<comment type="cofactor">
    <cofactor evidence="18 19">
        <name>K(+)</name>
        <dbReference type="ChEBI" id="CHEBI:29103"/>
    </cofactor>
    <text evidence="18 19">Binds 1 potassium ion per subunit.</text>
</comment>
<name>A0AA42CY49_9GAMM</name>
<evidence type="ECO:0000256" key="13">
    <source>
        <dbReference type="ARBA" id="ARBA00023268"/>
    </source>
</evidence>
<comment type="function">
    <text evidence="14 19">Bifunctional enzyme that catalyzes the epimerization of the S- and R-forms of NAD(P)HX and the dehydration of the S-form of NAD(P)HX at the expense of ADP, which is converted to AMP. This allows the repair of both epimers of NAD(P)HX, a damaged form of NAD(P)H that is a result of enzymatic or heat-dependent hydration.</text>
</comment>
<keyword evidence="10 17" id="KW-0520">NAD</keyword>
<dbReference type="SUPFAM" id="SSF53613">
    <property type="entry name" value="Ribokinase-like"/>
    <property type="match status" value="1"/>
</dbReference>
<keyword evidence="13" id="KW-0511">Multifunctional enzyme</keyword>
<dbReference type="InterPro" id="IPR036652">
    <property type="entry name" value="YjeF_N_dom_sf"/>
</dbReference>
<evidence type="ECO:0000256" key="6">
    <source>
        <dbReference type="ARBA" id="ARBA00022741"/>
    </source>
</evidence>
<evidence type="ECO:0000256" key="4">
    <source>
        <dbReference type="ARBA" id="ARBA00009524"/>
    </source>
</evidence>
<evidence type="ECO:0000256" key="17">
    <source>
        <dbReference type="HAMAP-Rule" id="MF_01965"/>
    </source>
</evidence>
<feature type="binding site" evidence="18">
    <location>
        <begin position="130"/>
        <end position="136"/>
    </location>
    <ligand>
        <name>(6S)-NADPHX</name>
        <dbReference type="ChEBI" id="CHEBI:64076"/>
    </ligand>
</feature>
<comment type="similarity">
    <text evidence="18">Belongs to the NnrE/AIBP family.</text>
</comment>
<dbReference type="SUPFAM" id="SSF64153">
    <property type="entry name" value="YjeF N-terminal domain-like"/>
    <property type="match status" value="1"/>
</dbReference>
<feature type="binding site" evidence="17">
    <location>
        <position position="261"/>
    </location>
    <ligand>
        <name>(6S)-NADPHX</name>
        <dbReference type="ChEBI" id="CHEBI:64076"/>
    </ligand>
</feature>
<feature type="binding site" evidence="18">
    <location>
        <position position="141"/>
    </location>
    <ligand>
        <name>(6S)-NADPHX</name>
        <dbReference type="ChEBI" id="CHEBI:64076"/>
    </ligand>
</feature>
<evidence type="ECO:0000256" key="14">
    <source>
        <dbReference type="ARBA" id="ARBA00025153"/>
    </source>
</evidence>
<keyword evidence="9 18" id="KW-0630">Potassium</keyword>
<sequence length="499" mass="52292">MSFDRSIRLYTADQARELDRQITDHGLTGLELMRRAGMAAWRLLRQRWPDVASLSVLCGGGNNAGDGYVVAALARQAGLRVQVVALKAPQHLTGEAQGAWHMARDAGVHVTPWHPQLRLDGALVVDALLGIGVQGPLRAPYDAAIDCINRSNLPVLALDVPSGVNADTGQVEEAAVCADITMTFIGRKVGLYTGSAVDHVGECVFASLDASMRQIAQVPWQATLLNRDRIAHSLPRRRPSTHKGQCGHALVIGGRPGYGGATIMVAEACARLGAGLVSLATDEIHIAPALTRRPELMVRATRNAHDIKDLLDAADVIAIGPGLGQGAWGQGLMAAAVQRPAIKVIDADGLHLLRHLGAPHNDHQVLTPHPGEAAAMLSCSVAEVQADRCAAVRELQSRYGGVVLLKGAGTLVAGEDGDGEVKVYLNPYGNPGMATGGMGDTLTGFITAMLAQGLSLLEATLTGTLLHGCAADRAAADAGERGLLATDLASFARRMANPQ</sequence>
<comment type="caution">
    <text evidence="18">Lacks conserved residue(s) required for the propagation of feature annotation.</text>
</comment>
<dbReference type="EMBL" id="JAPIVE010000003">
    <property type="protein sequence ID" value="MCX2524693.1"/>
    <property type="molecule type" value="Genomic_DNA"/>
</dbReference>
<evidence type="ECO:0000256" key="5">
    <source>
        <dbReference type="ARBA" id="ARBA00022723"/>
    </source>
</evidence>
<dbReference type="NCBIfam" id="TIGR00196">
    <property type="entry name" value="yjeF_cterm"/>
    <property type="match status" value="1"/>
</dbReference>